<dbReference type="Proteomes" id="UP000315783">
    <property type="component" value="Unassembled WGS sequence"/>
</dbReference>
<feature type="compositionally biased region" description="Low complexity" evidence="1">
    <location>
        <begin position="82"/>
        <end position="97"/>
    </location>
</feature>
<feature type="region of interest" description="Disordered" evidence="1">
    <location>
        <begin position="736"/>
        <end position="808"/>
    </location>
</feature>
<feature type="region of interest" description="Disordered" evidence="1">
    <location>
        <begin position="516"/>
        <end position="628"/>
    </location>
</feature>
<protein>
    <submittedName>
        <fullName evidence="2">Uncharacterized protein</fullName>
    </submittedName>
</protein>
<feature type="compositionally biased region" description="Low complexity" evidence="1">
    <location>
        <begin position="667"/>
        <end position="679"/>
    </location>
</feature>
<feature type="region of interest" description="Disordered" evidence="1">
    <location>
        <begin position="662"/>
        <end position="716"/>
    </location>
</feature>
<reference evidence="2 3" key="1">
    <citation type="journal article" date="2019" name="Appl. Microbiol. Biotechnol.">
        <title>Genome sequence of Isaria javanica and comparative genome analysis insights into family S53 peptidase evolution in fungal entomopathogens.</title>
        <authorList>
            <person name="Lin R."/>
            <person name="Zhang X."/>
            <person name="Xin B."/>
            <person name="Zou M."/>
            <person name="Gao Y."/>
            <person name="Qin F."/>
            <person name="Hu Q."/>
            <person name="Xie B."/>
            <person name="Cheng X."/>
        </authorList>
    </citation>
    <scope>NUCLEOTIDE SEQUENCE [LARGE SCALE GENOMIC DNA]</scope>
    <source>
        <strain evidence="2 3">IJ1G</strain>
    </source>
</reference>
<dbReference type="GO" id="GO:1902412">
    <property type="term" value="P:regulation of mitotic cytokinesis"/>
    <property type="evidence" value="ECO:0007669"/>
    <property type="project" value="InterPro"/>
</dbReference>
<feature type="region of interest" description="Disordered" evidence="1">
    <location>
        <begin position="1228"/>
        <end position="1303"/>
    </location>
</feature>
<organism evidence="2 3">
    <name type="scientific">Cordyceps javanica</name>
    <dbReference type="NCBI Taxonomy" id="43265"/>
    <lineage>
        <taxon>Eukaryota</taxon>
        <taxon>Fungi</taxon>
        <taxon>Dikarya</taxon>
        <taxon>Ascomycota</taxon>
        <taxon>Pezizomycotina</taxon>
        <taxon>Sordariomycetes</taxon>
        <taxon>Hypocreomycetidae</taxon>
        <taxon>Hypocreales</taxon>
        <taxon>Cordycipitaceae</taxon>
        <taxon>Cordyceps</taxon>
    </lineage>
</organism>
<feature type="compositionally biased region" description="Polar residues" evidence="1">
    <location>
        <begin position="879"/>
        <end position="888"/>
    </location>
</feature>
<gene>
    <name evidence="2" type="ORF">IF1G_03174</name>
</gene>
<feature type="compositionally biased region" description="Low complexity" evidence="1">
    <location>
        <begin position="518"/>
        <end position="571"/>
    </location>
</feature>
<comment type="caution">
    <text evidence="2">The sequence shown here is derived from an EMBL/GenBank/DDBJ whole genome shotgun (WGS) entry which is preliminary data.</text>
</comment>
<feature type="region of interest" description="Disordered" evidence="1">
    <location>
        <begin position="365"/>
        <end position="463"/>
    </location>
</feature>
<feature type="region of interest" description="Disordered" evidence="1">
    <location>
        <begin position="41"/>
        <end position="281"/>
    </location>
</feature>
<proteinExistence type="predicted"/>
<dbReference type="OrthoDB" id="5346713at2759"/>
<feature type="compositionally biased region" description="Low complexity" evidence="1">
    <location>
        <begin position="588"/>
        <end position="605"/>
    </location>
</feature>
<feature type="compositionally biased region" description="Polar residues" evidence="1">
    <location>
        <begin position="229"/>
        <end position="250"/>
    </location>
</feature>
<evidence type="ECO:0000313" key="3">
    <source>
        <dbReference type="Proteomes" id="UP000315783"/>
    </source>
</evidence>
<feature type="compositionally biased region" description="Polar residues" evidence="1">
    <location>
        <begin position="262"/>
        <end position="281"/>
    </location>
</feature>
<feature type="region of interest" description="Disordered" evidence="1">
    <location>
        <begin position="879"/>
        <end position="949"/>
    </location>
</feature>
<feature type="compositionally biased region" description="Low complexity" evidence="1">
    <location>
        <begin position="1099"/>
        <end position="1117"/>
    </location>
</feature>
<feature type="region of interest" description="Disordered" evidence="1">
    <location>
        <begin position="1087"/>
        <end position="1206"/>
    </location>
</feature>
<dbReference type="GO" id="GO:0005096">
    <property type="term" value="F:GTPase activator activity"/>
    <property type="evidence" value="ECO:0007669"/>
    <property type="project" value="InterPro"/>
</dbReference>
<feature type="compositionally biased region" description="Low complexity" evidence="1">
    <location>
        <begin position="1277"/>
        <end position="1286"/>
    </location>
</feature>
<dbReference type="EMBL" id="SPUK01000004">
    <property type="protein sequence ID" value="TQV97431.1"/>
    <property type="molecule type" value="Genomic_DNA"/>
</dbReference>
<feature type="compositionally biased region" description="Basic and acidic residues" evidence="1">
    <location>
        <begin position="365"/>
        <end position="376"/>
    </location>
</feature>
<feature type="compositionally biased region" description="Polar residues" evidence="1">
    <location>
        <begin position="406"/>
        <end position="423"/>
    </location>
</feature>
<sequence>MQTVPSLVGTGTAIAAAASGLVFGHPADAQRPAARRVLHKRNASLDLSTTRHDRMTPSSVPRPATSRPQEPIAMAREDLNHLTLPRPASRSRPPLSRYQRPQSSQFPSRHPSTKNHNNALGNETSVTSPGHTDSRRNSLSSTGSWIRRLSLRPPSQHGSSPRSSMVVDRQSVALSHSSTVPILRPKTAAPNLPPNKLVKRCPSTHNDDSYTVSRSRSKGHLPTLRRPATSHQRTATLEQLRLNAQENQEPPLSPEPKYSFEQRPSTDSIGTGSNTTSSQAFSENTHWSSFFHSRRINLAADARSGTGSPHARANTLRRISAKAISACQNTVHLVKPKMVSPASLPSLRRGPSTHLAEAAEIVPEQAEREAQEERKQQGRQGLVALSQQPETVPTEMEGSRDVITERPSSSMRMKRSLSTSLATVTGHLVSKTSGSIRRPKRGERQPVSGGGASVGRRHASAPISGSSAVLAGVGHGTMGLEPPMASLKRGSAATLPRMASASAAIDEAPLRSLHDARQGTQTQQQAQQRTQQAPSASQRSFQHPQQQQQHPQRRQPSSSPRYNNPQRPPYSASSPTGPAPTTIAALGTATSPTTSSYTTTTTTTSPFHGSLDRSVSSPLTPPPQRALNFQLDNSLPRAASSAPAFGPAGGVPAFATAAHSVRPLQPSTSSTASSAMSTSQQRSPYHEVSPQTDAFDSDGRGFVSGDDDDDTDFKSDTHYDSLRTVASSRARAVDTPLESVYDESPPSTASNGKSRRLSIHEMLDKAWDADDRITEEDETSQTPVRAPSTTKLIPANQHDARRGPSADDLRHAENSLHTSLPARDFARMSLDDEFDDDWARYDDEADSHISPLSAPSKNSLNAKGMNPNVRLALANMANGTQSAENPQSAERPLSNIFDWGEPSAQDKQEAERRSGRPQTAYGKQTMDPRGGRSANRRGPAPAHVRSQSVPVVHDAVDEPRSAAAKYGTWGLGTKTVSEDWDEDFEFGSAAGNDGRENDSTFAVPESIRASQPSVKAHSGQIRELSLLVNDLKRLCRHGRDMGLLDGSQKAFWKEAEGVIALASPDDETMDDDLDSNPSVDLDAFDAKAKQGDSRPKTPLSEQQLLLPSPKLESSVSKTAVLRERHSPRRRSVFSPDDDIFGGADSSADKKASSSPNKTSQKSPRTPERLADVNGVVRTVMEAMQHRTDADAIPDTGKPSRKVQFDTNNLRALVKRSGELRDTLSDIIRRTDQLTQSPARPLRHDRDRGPDSSPAFTRVFDDPGSSPPRRVTRSRGNTSLQQTTSPDSSPPPQLERRFPLMTVR</sequence>
<feature type="compositionally biased region" description="Basic and acidic residues" evidence="1">
    <location>
        <begin position="798"/>
        <end position="808"/>
    </location>
</feature>
<accession>A0A545W5X9</accession>
<dbReference type="STRING" id="43265.A0A545W5X9"/>
<dbReference type="InterPro" id="IPR045342">
    <property type="entry name" value="Etd1"/>
</dbReference>
<feature type="compositionally biased region" description="Basic and acidic residues" evidence="1">
    <location>
        <begin position="758"/>
        <end position="772"/>
    </location>
</feature>
<evidence type="ECO:0000256" key="1">
    <source>
        <dbReference type="SAM" id="MobiDB-lite"/>
    </source>
</evidence>
<feature type="compositionally biased region" description="Basic and acidic residues" evidence="1">
    <location>
        <begin position="904"/>
        <end position="914"/>
    </location>
</feature>
<keyword evidence="3" id="KW-1185">Reference proteome</keyword>
<feature type="compositionally biased region" description="Polar residues" evidence="1">
    <location>
        <begin position="114"/>
        <end position="144"/>
    </location>
</feature>
<feature type="compositionally biased region" description="Polar residues" evidence="1">
    <location>
        <begin position="780"/>
        <end position="791"/>
    </location>
</feature>
<dbReference type="Pfam" id="PF20162">
    <property type="entry name" value="Etd1"/>
    <property type="match status" value="1"/>
</dbReference>
<evidence type="ECO:0000313" key="2">
    <source>
        <dbReference type="EMBL" id="TQV97431.1"/>
    </source>
</evidence>
<name>A0A545W5X9_9HYPO</name>